<dbReference type="InterPro" id="IPR035979">
    <property type="entry name" value="RBD_domain_sf"/>
</dbReference>
<evidence type="ECO:0000313" key="6">
    <source>
        <dbReference type="Proteomes" id="UP000095282"/>
    </source>
</evidence>
<feature type="compositionally biased region" description="Polar residues" evidence="3">
    <location>
        <begin position="226"/>
        <end position="246"/>
    </location>
</feature>
<dbReference type="GO" id="GO:0005634">
    <property type="term" value="C:nucleus"/>
    <property type="evidence" value="ECO:0007669"/>
    <property type="project" value="TreeGrafter"/>
</dbReference>
<feature type="region of interest" description="Disordered" evidence="3">
    <location>
        <begin position="213"/>
        <end position="290"/>
    </location>
</feature>
<keyword evidence="6" id="KW-1185">Reference proteome</keyword>
<dbReference type="GO" id="GO:0043022">
    <property type="term" value="F:ribosome binding"/>
    <property type="evidence" value="ECO:0007669"/>
    <property type="project" value="TreeGrafter"/>
</dbReference>
<dbReference type="Proteomes" id="UP000095282">
    <property type="component" value="Unplaced"/>
</dbReference>
<feature type="region of interest" description="Disordered" evidence="3">
    <location>
        <begin position="104"/>
        <end position="184"/>
    </location>
</feature>
<dbReference type="PANTHER" id="PTHR12566">
    <property type="entry name" value="CYTOPLASMIC POLYADENYLATION ELEMENT BINDING PROTEIN CPEB"/>
    <property type="match status" value="1"/>
</dbReference>
<dbReference type="AlphaFoldDB" id="A0A1I7UL59"/>
<dbReference type="PANTHER" id="PTHR12566:SF9">
    <property type="entry name" value="CYTOPLASMIC POLYADENYLATION ELEMENT-BINDING PROTEIN 1"/>
    <property type="match status" value="1"/>
</dbReference>
<dbReference type="GO" id="GO:0008135">
    <property type="term" value="F:translation factor activity, RNA binding"/>
    <property type="evidence" value="ECO:0007669"/>
    <property type="project" value="TreeGrafter"/>
</dbReference>
<evidence type="ECO:0000256" key="1">
    <source>
        <dbReference type="ARBA" id="ARBA00022884"/>
    </source>
</evidence>
<dbReference type="CDD" id="cd12725">
    <property type="entry name" value="RRM2_CPEB1"/>
    <property type="match status" value="1"/>
</dbReference>
<feature type="domain" description="Cytoplasmic polyadenylation element-binding protein ZZ" evidence="4">
    <location>
        <begin position="511"/>
        <end position="567"/>
    </location>
</feature>
<organism evidence="6 7">
    <name type="scientific">Caenorhabditis tropicalis</name>
    <dbReference type="NCBI Taxonomy" id="1561998"/>
    <lineage>
        <taxon>Eukaryota</taxon>
        <taxon>Metazoa</taxon>
        <taxon>Ecdysozoa</taxon>
        <taxon>Nematoda</taxon>
        <taxon>Chromadorea</taxon>
        <taxon>Rhabditida</taxon>
        <taxon>Rhabditina</taxon>
        <taxon>Rhabditomorpha</taxon>
        <taxon>Rhabditoidea</taxon>
        <taxon>Rhabditidae</taxon>
        <taxon>Peloderinae</taxon>
        <taxon>Caenorhabditis</taxon>
    </lineage>
</organism>
<dbReference type="FunFam" id="3.30.70.330:FF:000677">
    <property type="entry name" value="Cytoplasmic polyadenylation element-binding protein 3"/>
    <property type="match status" value="1"/>
</dbReference>
<dbReference type="Pfam" id="PF16367">
    <property type="entry name" value="RRM_7"/>
    <property type="match status" value="1"/>
</dbReference>
<evidence type="ECO:0000313" key="7">
    <source>
        <dbReference type="WBParaSite" id="Csp11.Scaffold630.g17050.t1"/>
    </source>
</evidence>
<name>A0A1I7UL59_9PELO</name>
<protein>
    <recommendedName>
        <fullName evidence="2">Cytoplasmic polyadenylation element-binding protein 3</fullName>
    </recommendedName>
</protein>
<dbReference type="InterPro" id="IPR034977">
    <property type="entry name" value="CPEB1_RRM1"/>
</dbReference>
<dbReference type="GO" id="GO:0043005">
    <property type="term" value="C:neuron projection"/>
    <property type="evidence" value="ECO:0007669"/>
    <property type="project" value="TreeGrafter"/>
</dbReference>
<dbReference type="CDD" id="cd12723">
    <property type="entry name" value="RRM1_CPEB1"/>
    <property type="match status" value="1"/>
</dbReference>
<dbReference type="Gene3D" id="3.30.70.330">
    <property type="match status" value="2"/>
</dbReference>
<evidence type="ECO:0000259" key="4">
    <source>
        <dbReference type="Pfam" id="PF16366"/>
    </source>
</evidence>
<dbReference type="GO" id="GO:0000900">
    <property type="term" value="F:mRNA regulatory element binding translation repressor activity"/>
    <property type="evidence" value="ECO:0007669"/>
    <property type="project" value="TreeGrafter"/>
</dbReference>
<accession>A0A1I7UL59</accession>
<feature type="region of interest" description="Disordered" evidence="3">
    <location>
        <begin position="1"/>
        <end position="35"/>
    </location>
</feature>
<dbReference type="Gene3D" id="4.10.640.40">
    <property type="entry name" value="Cytoplasmic polyadenylation element-binding protein, ZZ domain"/>
    <property type="match status" value="1"/>
</dbReference>
<dbReference type="GO" id="GO:0005737">
    <property type="term" value="C:cytoplasm"/>
    <property type="evidence" value="ECO:0007669"/>
    <property type="project" value="TreeGrafter"/>
</dbReference>
<dbReference type="WBParaSite" id="Csp11.Scaffold630.g17050.t1">
    <property type="protein sequence ID" value="Csp11.Scaffold630.g17050.t1"/>
    <property type="gene ID" value="Csp11.Scaffold630.g17050"/>
</dbReference>
<dbReference type="FunFam" id="3.30.70.330:FF:000483">
    <property type="entry name" value="Cytoplasmic polyadenylation element-binding protein 2"/>
    <property type="match status" value="1"/>
</dbReference>
<dbReference type="CDD" id="cd19757">
    <property type="entry name" value="Bbox1"/>
    <property type="match status" value="1"/>
</dbReference>
<evidence type="ECO:0000256" key="3">
    <source>
        <dbReference type="SAM" id="MobiDB-lite"/>
    </source>
</evidence>
<keyword evidence="1" id="KW-0694">RNA-binding</keyword>
<feature type="domain" description="RRM" evidence="5">
    <location>
        <begin position="301"/>
        <end position="416"/>
    </location>
</feature>
<evidence type="ECO:0000256" key="2">
    <source>
        <dbReference type="ARBA" id="ARBA00070027"/>
    </source>
</evidence>
<dbReference type="InterPro" id="IPR034819">
    <property type="entry name" value="CPEB"/>
</dbReference>
<feature type="region of interest" description="Disordered" evidence="3">
    <location>
        <begin position="573"/>
        <end position="601"/>
    </location>
</feature>
<feature type="compositionally biased region" description="Polar residues" evidence="3">
    <location>
        <begin position="275"/>
        <end position="284"/>
    </location>
</feature>
<dbReference type="InterPro" id="IPR032296">
    <property type="entry name" value="CEBP_ZZ"/>
</dbReference>
<dbReference type="InterPro" id="IPR038446">
    <property type="entry name" value="CEBP_ZZ_sf"/>
</dbReference>
<dbReference type="STRING" id="1561998.A0A1I7UL59"/>
<sequence>MSEGGYSVAGTVSEKVTNGPNPEPKRNMKTKKIPPALNVDHIEANGERSPAPASVYDLFKKYQKSELKHDVEGQDMNVGFDKLSTDEKSGFLKKLQMLTIGNKRGSKCEKEATPSPAGRLLKKFIPRRSSNDKSSSDDTSNRFSMFGRTPKATIGSDRPNNPPRKKSARRLNFGKAAERKTDCENQDSKVIVAAMTREYEKIVTHKSVPVSIKQSSRNIGPRGSLETPTESPFKTGLSSTTSSPAHTSFEKPTRDGLLSPNEESPNKKKPFARQGYSNRDNNSAYWHGELPPRDYTSPTFSRKIFVGGVPWDITEAALKDSFGEFGACAVEWPGQEARYRSGQSNVVPMNANLRSQSKYAGQAATGYVYMIFEDERAVASLLHECSQEIGGAGEWYFKIRAQRSKSTEIRQVQIIPWVTSDSMFCENESLLDTGIEPKRTVFVGALHGMMTAQVLHSIMEDCFGIVECVQLDTDKFKYPIGSGRVTFREHGAYFKAIEIGYLHVYTSKFRKRVQIDPFLESTSCMVCTNEPAHCFCRNRNCFKYYCHKCWAIDHSKENDDDVHVPVIVPSSASKAFSGPTRRSNLSSSSPSKMHGNSHSSHSQMAHIIPPAFPMIVGGPAQTLSALYGYIQNNQQVLLPPTVYEPPMTPSPNESVSNRISFTEFQPASSLFYNTTPVMTPQKGAVSSESHVPAYFTNSTAFLTPPPSYYNSPSHSSPGNVSQHQQAYYGANVYYGYMPQQVAYENSINALNQSPVRHLQTQTFHSE</sequence>
<dbReference type="GO" id="GO:0045202">
    <property type="term" value="C:synapse"/>
    <property type="evidence" value="ECO:0007669"/>
    <property type="project" value="TreeGrafter"/>
</dbReference>
<dbReference type="InterPro" id="IPR012677">
    <property type="entry name" value="Nucleotide-bd_a/b_plait_sf"/>
</dbReference>
<dbReference type="SUPFAM" id="SSF54928">
    <property type="entry name" value="RNA-binding domain, RBD"/>
    <property type="match status" value="1"/>
</dbReference>
<dbReference type="GO" id="GO:2000766">
    <property type="term" value="P:negative regulation of cytoplasmic translation"/>
    <property type="evidence" value="ECO:0007669"/>
    <property type="project" value="TreeGrafter"/>
</dbReference>
<reference evidence="7" key="1">
    <citation type="submission" date="2016-11" db="UniProtKB">
        <authorList>
            <consortium name="WormBaseParasite"/>
        </authorList>
    </citation>
    <scope>IDENTIFICATION</scope>
</reference>
<evidence type="ECO:0000259" key="5">
    <source>
        <dbReference type="Pfam" id="PF16367"/>
    </source>
</evidence>
<dbReference type="Pfam" id="PF16366">
    <property type="entry name" value="CEBP_ZZ"/>
    <property type="match status" value="1"/>
</dbReference>
<feature type="compositionally biased region" description="Basic and acidic residues" evidence="3">
    <location>
        <begin position="129"/>
        <end position="140"/>
    </location>
</feature>
<proteinExistence type="predicted"/>
<dbReference type="InterPro" id="IPR000504">
    <property type="entry name" value="RRM_dom"/>
</dbReference>
<dbReference type="eggNOG" id="KOG0129">
    <property type="taxonomic scope" value="Eukaryota"/>
</dbReference>
<dbReference type="GO" id="GO:0003730">
    <property type="term" value="F:mRNA 3'-UTR binding"/>
    <property type="evidence" value="ECO:0007669"/>
    <property type="project" value="InterPro"/>
</dbReference>
<feature type="compositionally biased region" description="Low complexity" evidence="3">
    <location>
        <begin position="577"/>
        <end position="591"/>
    </location>
</feature>